<gene>
    <name evidence="3" type="ORF">SAJA_05135</name>
</gene>
<name>A0A423PWY4_9GAMM</name>
<keyword evidence="4" id="KW-1185">Reference proteome</keyword>
<sequence>MRVLVLLCALGLMIALAGCSGARSTAGSVPAAAAAGSGGYDSQRRAADDTAGDEASTDDKRTGTPEQGDP</sequence>
<feature type="region of interest" description="Disordered" evidence="1">
    <location>
        <begin position="22"/>
        <end position="70"/>
    </location>
</feature>
<organism evidence="3 4">
    <name type="scientific">Salinisphaera japonica YTM-1</name>
    <dbReference type="NCBI Taxonomy" id="1209778"/>
    <lineage>
        <taxon>Bacteria</taxon>
        <taxon>Pseudomonadati</taxon>
        <taxon>Pseudomonadota</taxon>
        <taxon>Gammaproteobacteria</taxon>
        <taxon>Salinisphaerales</taxon>
        <taxon>Salinisphaeraceae</taxon>
        <taxon>Salinisphaera</taxon>
    </lineage>
</organism>
<proteinExistence type="predicted"/>
<dbReference type="AlphaFoldDB" id="A0A423PWY4"/>
<dbReference type="EMBL" id="AYKG01000012">
    <property type="protein sequence ID" value="ROO30123.1"/>
    <property type="molecule type" value="Genomic_DNA"/>
</dbReference>
<dbReference type="PROSITE" id="PS51257">
    <property type="entry name" value="PROKAR_LIPOPROTEIN"/>
    <property type="match status" value="1"/>
</dbReference>
<comment type="caution">
    <text evidence="3">The sequence shown here is derived from an EMBL/GenBank/DDBJ whole genome shotgun (WGS) entry which is preliminary data.</text>
</comment>
<feature type="chain" id="PRO_5019231600" description="Lipoprotein" evidence="2">
    <location>
        <begin position="18"/>
        <end position="70"/>
    </location>
</feature>
<reference evidence="3 4" key="1">
    <citation type="submission" date="2013-10" db="EMBL/GenBank/DDBJ databases">
        <title>Salinisphaera japonica YTM-1 Genome Sequencing.</title>
        <authorList>
            <person name="Lai Q."/>
            <person name="Li C."/>
            <person name="Shao Z."/>
        </authorList>
    </citation>
    <scope>NUCLEOTIDE SEQUENCE [LARGE SCALE GENOMIC DNA]</scope>
    <source>
        <strain evidence="3 4">YTM-1</strain>
    </source>
</reference>
<dbReference type="Proteomes" id="UP000285310">
    <property type="component" value="Unassembled WGS sequence"/>
</dbReference>
<evidence type="ECO:0000313" key="3">
    <source>
        <dbReference type="EMBL" id="ROO30123.1"/>
    </source>
</evidence>
<dbReference type="RefSeq" id="WP_123657567.1">
    <property type="nucleotide sequence ID" value="NZ_AYKG01000012.1"/>
</dbReference>
<dbReference type="InParanoid" id="A0A423PWY4"/>
<keyword evidence="2" id="KW-0732">Signal</keyword>
<feature type="compositionally biased region" description="Low complexity" evidence="1">
    <location>
        <begin position="22"/>
        <end position="35"/>
    </location>
</feature>
<accession>A0A423PWY4</accession>
<feature type="signal peptide" evidence="2">
    <location>
        <begin position="1"/>
        <end position="17"/>
    </location>
</feature>
<evidence type="ECO:0000256" key="1">
    <source>
        <dbReference type="SAM" id="MobiDB-lite"/>
    </source>
</evidence>
<protein>
    <recommendedName>
        <fullName evidence="5">Lipoprotein</fullName>
    </recommendedName>
</protein>
<evidence type="ECO:0000313" key="4">
    <source>
        <dbReference type="Proteomes" id="UP000285310"/>
    </source>
</evidence>
<evidence type="ECO:0008006" key="5">
    <source>
        <dbReference type="Google" id="ProtNLM"/>
    </source>
</evidence>
<evidence type="ECO:0000256" key="2">
    <source>
        <dbReference type="SAM" id="SignalP"/>
    </source>
</evidence>